<name>A0ABV2QBI1_9BURK</name>
<feature type="binding site" evidence="4">
    <location>
        <position position="159"/>
    </location>
    <ligand>
        <name>ATP</name>
        <dbReference type="ChEBI" id="CHEBI:30616"/>
    </ligand>
</feature>
<sequence>MPTSLPLLPGSLVNGRPALLGVLGGGQLGRMFVHAAQSLGYETVVLDPDPASPAGMVSHRQIVANYDDPSALAELHASAHAITTEFENVPAEALASLALQRPVAPAAEAVAIAQDRVREKAHFVRSAQSSGVAPAPYAVIDSEEDLSKVPEDLLPGILKTARLGYDGKGQARVSSRQELAAAWRAAGSVTCVLEKLLPLALECSVIVARGRDGQVASLPVQRNLHRNGILAVTEVYEGSLPEDLASRAQQATRQIANDLQYVGVLCVEFFVLQDGSLVVNEMAPRPHNSGHYSVDACDCSQFELQVRALTGLPLPAPRQHSATIMLNLLGDLWFDASGNSRTLPWEQVLAIEGAHLHLYGKLEARHGRKMGHLTMTGASAADVRASALQAAALLGMEAF</sequence>
<evidence type="ECO:0000259" key="6">
    <source>
        <dbReference type="PROSITE" id="PS50975"/>
    </source>
</evidence>
<evidence type="ECO:0000256" key="5">
    <source>
        <dbReference type="RuleBase" id="RU361200"/>
    </source>
</evidence>
<comment type="similarity">
    <text evidence="4 5">Belongs to the PurK/PurT family.</text>
</comment>
<comment type="pathway">
    <text evidence="4 5">Purine metabolism; IMP biosynthesis via de novo pathway; 5-amino-1-(5-phospho-D-ribosyl)imidazole-4-carboxylate from 5-amino-1-(5-phospho-D-ribosyl)imidazole (N5-CAIR route): step 1/2.</text>
</comment>
<accession>A0ABV2QBI1</accession>
<dbReference type="PANTHER" id="PTHR11609">
    <property type="entry name" value="PURINE BIOSYNTHESIS PROTEIN 6/7, PUR6/7"/>
    <property type="match status" value="1"/>
</dbReference>
<feature type="domain" description="ATP-grasp" evidence="6">
    <location>
        <begin position="124"/>
        <end position="310"/>
    </location>
</feature>
<comment type="catalytic activity">
    <reaction evidence="4 5">
        <text>5-amino-1-(5-phospho-beta-D-ribosyl)imidazole + hydrogencarbonate + ATP = 5-carboxyamino-1-(5-phospho-D-ribosyl)imidazole + ADP + phosphate + 2 H(+)</text>
        <dbReference type="Rhea" id="RHEA:19317"/>
        <dbReference type="ChEBI" id="CHEBI:15378"/>
        <dbReference type="ChEBI" id="CHEBI:17544"/>
        <dbReference type="ChEBI" id="CHEBI:30616"/>
        <dbReference type="ChEBI" id="CHEBI:43474"/>
        <dbReference type="ChEBI" id="CHEBI:58730"/>
        <dbReference type="ChEBI" id="CHEBI:137981"/>
        <dbReference type="ChEBI" id="CHEBI:456216"/>
        <dbReference type="EC" id="6.3.4.18"/>
    </reaction>
</comment>
<comment type="function">
    <text evidence="5">Catalyzes the ATP-dependent conversion of 5-aminoimidazole ribonucleotide (AIR) and HCO(3)- to N5-carboxyaminoimidazole ribonucleotide (N5-CAIR).</text>
</comment>
<dbReference type="RefSeq" id="WP_354445574.1">
    <property type="nucleotide sequence ID" value="NZ_JBEPSH010000006.1"/>
</dbReference>
<dbReference type="Pfam" id="PF22660">
    <property type="entry name" value="RS_preATP-grasp-like"/>
    <property type="match status" value="1"/>
</dbReference>
<evidence type="ECO:0000256" key="1">
    <source>
        <dbReference type="ARBA" id="ARBA00022741"/>
    </source>
</evidence>
<gene>
    <name evidence="4 5" type="primary">purK</name>
    <name evidence="7" type="ORF">ABIE13_003507</name>
</gene>
<keyword evidence="4 5" id="KW-0436">Ligase</keyword>
<dbReference type="InterPro" id="IPR013815">
    <property type="entry name" value="ATP_grasp_subdomain_1"/>
</dbReference>
<dbReference type="SUPFAM" id="SSF56059">
    <property type="entry name" value="Glutathione synthetase ATP-binding domain-like"/>
    <property type="match status" value="1"/>
</dbReference>
<evidence type="ECO:0000256" key="3">
    <source>
        <dbReference type="ARBA" id="ARBA00022840"/>
    </source>
</evidence>
<dbReference type="SUPFAM" id="SSF51246">
    <property type="entry name" value="Rudiment single hybrid motif"/>
    <property type="match status" value="1"/>
</dbReference>
<feature type="binding site" evidence="4">
    <location>
        <position position="202"/>
    </location>
    <ligand>
        <name>ATP</name>
        <dbReference type="ChEBI" id="CHEBI:30616"/>
    </ligand>
</feature>
<comment type="caution">
    <text evidence="7">The sequence shown here is derived from an EMBL/GenBank/DDBJ whole genome shotgun (WGS) entry which is preliminary data.</text>
</comment>
<dbReference type="EC" id="6.3.4.18" evidence="4 5"/>
<dbReference type="NCBIfam" id="TIGR01161">
    <property type="entry name" value="purK"/>
    <property type="match status" value="1"/>
</dbReference>
<feature type="binding site" evidence="4">
    <location>
        <position position="116"/>
    </location>
    <ligand>
        <name>ATP</name>
        <dbReference type="ChEBI" id="CHEBI:30616"/>
    </ligand>
</feature>
<dbReference type="Proteomes" id="UP001549320">
    <property type="component" value="Unassembled WGS sequence"/>
</dbReference>
<evidence type="ECO:0000256" key="2">
    <source>
        <dbReference type="ARBA" id="ARBA00022755"/>
    </source>
</evidence>
<keyword evidence="8" id="KW-1185">Reference proteome</keyword>
<dbReference type="InterPro" id="IPR003135">
    <property type="entry name" value="ATP-grasp_carboxylate-amine"/>
</dbReference>
<dbReference type="InterPro" id="IPR040686">
    <property type="entry name" value="PurK_C"/>
</dbReference>
<dbReference type="Gene3D" id="3.30.1490.20">
    <property type="entry name" value="ATP-grasp fold, A domain"/>
    <property type="match status" value="1"/>
</dbReference>
<proteinExistence type="inferred from homology"/>
<dbReference type="InterPro" id="IPR016185">
    <property type="entry name" value="PreATP-grasp_dom_sf"/>
</dbReference>
<dbReference type="Pfam" id="PF02222">
    <property type="entry name" value="ATP-grasp"/>
    <property type="match status" value="1"/>
</dbReference>
<dbReference type="PANTHER" id="PTHR11609:SF5">
    <property type="entry name" value="PHOSPHORIBOSYLAMINOIMIDAZOLE CARBOXYLASE"/>
    <property type="match status" value="1"/>
</dbReference>
<keyword evidence="3 4" id="KW-0067">ATP-binding</keyword>
<evidence type="ECO:0000256" key="4">
    <source>
        <dbReference type="HAMAP-Rule" id="MF_01928"/>
    </source>
</evidence>
<dbReference type="Gene3D" id="3.30.470.20">
    <property type="entry name" value="ATP-grasp fold, B domain"/>
    <property type="match status" value="1"/>
</dbReference>
<dbReference type="NCBIfam" id="NF004677">
    <property type="entry name" value="PRK06019.1-3"/>
    <property type="match status" value="1"/>
</dbReference>
<dbReference type="HAMAP" id="MF_01928">
    <property type="entry name" value="PurK"/>
    <property type="match status" value="1"/>
</dbReference>
<reference evidence="7 8" key="1">
    <citation type="submission" date="2024-06" db="EMBL/GenBank/DDBJ databases">
        <title>Sorghum-associated microbial communities from plants grown in Nebraska, USA.</title>
        <authorList>
            <person name="Schachtman D."/>
        </authorList>
    </citation>
    <scope>NUCLEOTIDE SEQUENCE [LARGE SCALE GENOMIC DNA]</scope>
    <source>
        <strain evidence="7 8">2709</strain>
    </source>
</reference>
<keyword evidence="2 4" id="KW-0658">Purine biosynthesis</keyword>
<dbReference type="InterPro" id="IPR005875">
    <property type="entry name" value="PurK"/>
</dbReference>
<feature type="binding site" evidence="4">
    <location>
        <begin position="164"/>
        <end position="170"/>
    </location>
    <ligand>
        <name>ATP</name>
        <dbReference type="ChEBI" id="CHEBI:30616"/>
    </ligand>
</feature>
<dbReference type="GO" id="GO:0034028">
    <property type="term" value="F:5-(carboxyamino)imidazole ribonucleotide synthase activity"/>
    <property type="evidence" value="ECO:0007669"/>
    <property type="project" value="UniProtKB-EC"/>
</dbReference>
<dbReference type="InterPro" id="IPR054350">
    <property type="entry name" value="PurT/PurK_preATP-grasp"/>
</dbReference>
<dbReference type="InterPro" id="IPR011761">
    <property type="entry name" value="ATP-grasp"/>
</dbReference>
<dbReference type="Pfam" id="PF17769">
    <property type="entry name" value="PurK_C"/>
    <property type="match status" value="1"/>
</dbReference>
<feature type="binding site" evidence="4">
    <location>
        <position position="225"/>
    </location>
    <ligand>
        <name>ATP</name>
        <dbReference type="ChEBI" id="CHEBI:30616"/>
    </ligand>
</feature>
<evidence type="ECO:0000313" key="8">
    <source>
        <dbReference type="Proteomes" id="UP001549320"/>
    </source>
</evidence>
<organism evidence="7 8">
    <name type="scientific">Ottowia thiooxydans</name>
    <dbReference type="NCBI Taxonomy" id="219182"/>
    <lineage>
        <taxon>Bacteria</taxon>
        <taxon>Pseudomonadati</taxon>
        <taxon>Pseudomonadota</taxon>
        <taxon>Betaproteobacteria</taxon>
        <taxon>Burkholderiales</taxon>
        <taxon>Comamonadaceae</taxon>
        <taxon>Ottowia</taxon>
    </lineage>
</organism>
<feature type="binding site" evidence="4">
    <location>
        <begin position="194"/>
        <end position="197"/>
    </location>
    <ligand>
        <name>ATP</name>
        <dbReference type="ChEBI" id="CHEBI:30616"/>
    </ligand>
</feature>
<dbReference type="EMBL" id="JBEPSH010000006">
    <property type="protein sequence ID" value="MET4578391.1"/>
    <property type="molecule type" value="Genomic_DNA"/>
</dbReference>
<dbReference type="NCBIfam" id="NF004679">
    <property type="entry name" value="PRK06019.1-5"/>
    <property type="match status" value="1"/>
</dbReference>
<protein>
    <recommendedName>
        <fullName evidence="4 5">N5-carboxyaminoimidazole ribonucleotide synthase</fullName>
        <shortName evidence="4 5">N5-CAIR synthase</shortName>
        <ecNumber evidence="4 5">6.3.4.18</ecNumber>
    </recommendedName>
    <alternativeName>
        <fullName evidence="4 5">5-(carboxyamino)imidazole ribonucleotide synthetase</fullName>
    </alternativeName>
</protein>
<dbReference type="NCBIfam" id="NF004676">
    <property type="entry name" value="PRK06019.1-2"/>
    <property type="match status" value="1"/>
</dbReference>
<dbReference type="InterPro" id="IPR011054">
    <property type="entry name" value="Rudment_hybrid_motif"/>
</dbReference>
<evidence type="ECO:0000313" key="7">
    <source>
        <dbReference type="EMBL" id="MET4578391.1"/>
    </source>
</evidence>
<comment type="subunit">
    <text evidence="4 5">Homodimer.</text>
</comment>
<keyword evidence="1 4" id="KW-0547">Nucleotide-binding</keyword>
<feature type="binding site" evidence="4">
    <location>
        <begin position="280"/>
        <end position="281"/>
    </location>
    <ligand>
        <name>ATP</name>
        <dbReference type="ChEBI" id="CHEBI:30616"/>
    </ligand>
</feature>
<dbReference type="SUPFAM" id="SSF52440">
    <property type="entry name" value="PreATP-grasp domain"/>
    <property type="match status" value="1"/>
</dbReference>
<comment type="function">
    <text evidence="4">Catalyzes the ATP-dependent conversion of 5-aminoimidazole ribonucleotide (AIR) and HCO(3)(-) to N5-carboxyaminoimidazole ribonucleotide (N5-CAIR).</text>
</comment>
<dbReference type="Gene3D" id="3.40.50.20">
    <property type="match status" value="1"/>
</dbReference>
<dbReference type="PROSITE" id="PS50975">
    <property type="entry name" value="ATP_GRASP"/>
    <property type="match status" value="1"/>
</dbReference>